<dbReference type="EMBL" id="BPLR01004586">
    <property type="protein sequence ID" value="GIX95952.1"/>
    <property type="molecule type" value="Genomic_DNA"/>
</dbReference>
<organism evidence="1 2">
    <name type="scientific">Caerostris extrusa</name>
    <name type="common">Bark spider</name>
    <name type="synonym">Caerostris bankana</name>
    <dbReference type="NCBI Taxonomy" id="172846"/>
    <lineage>
        <taxon>Eukaryota</taxon>
        <taxon>Metazoa</taxon>
        <taxon>Ecdysozoa</taxon>
        <taxon>Arthropoda</taxon>
        <taxon>Chelicerata</taxon>
        <taxon>Arachnida</taxon>
        <taxon>Araneae</taxon>
        <taxon>Araneomorphae</taxon>
        <taxon>Entelegynae</taxon>
        <taxon>Araneoidea</taxon>
        <taxon>Araneidae</taxon>
        <taxon>Caerostris</taxon>
    </lineage>
</organism>
<dbReference type="AlphaFoldDB" id="A0AAV4PL78"/>
<reference evidence="1 2" key="1">
    <citation type="submission" date="2021-06" db="EMBL/GenBank/DDBJ databases">
        <title>Caerostris extrusa draft genome.</title>
        <authorList>
            <person name="Kono N."/>
            <person name="Arakawa K."/>
        </authorList>
    </citation>
    <scope>NUCLEOTIDE SEQUENCE [LARGE SCALE GENOMIC DNA]</scope>
</reference>
<evidence type="ECO:0000313" key="2">
    <source>
        <dbReference type="Proteomes" id="UP001054945"/>
    </source>
</evidence>
<comment type="caution">
    <text evidence="1">The sequence shown here is derived from an EMBL/GenBank/DDBJ whole genome shotgun (WGS) entry which is preliminary data.</text>
</comment>
<proteinExistence type="predicted"/>
<gene>
    <name evidence="1" type="ORF">CEXT_160441</name>
</gene>
<accession>A0AAV4PL78</accession>
<protein>
    <submittedName>
        <fullName evidence="1">Uncharacterized protein</fullName>
    </submittedName>
</protein>
<evidence type="ECO:0000313" key="1">
    <source>
        <dbReference type="EMBL" id="GIX95952.1"/>
    </source>
</evidence>
<keyword evidence="2" id="KW-1185">Reference proteome</keyword>
<dbReference type="Proteomes" id="UP001054945">
    <property type="component" value="Unassembled WGS sequence"/>
</dbReference>
<name>A0AAV4PL78_CAEEX</name>
<sequence length="75" mass="8286">MALKAQFVEVALHLRVSEYCQNYDELAPAWKGGGGMCHCRCGRKVYAGWIRCLPGGKKINGSSARSFTEQSTFLT</sequence>